<keyword evidence="2" id="KW-0645">Protease</keyword>
<dbReference type="Proteomes" id="UP000711407">
    <property type="component" value="Unassembled WGS sequence"/>
</dbReference>
<gene>
    <name evidence="2" type="ORF">K8V47_10275</name>
</gene>
<dbReference type="PANTHER" id="PTHR36435">
    <property type="entry name" value="SLR1288 PROTEIN"/>
    <property type="match status" value="1"/>
</dbReference>
<dbReference type="GO" id="GO:0008237">
    <property type="term" value="F:metallopeptidase activity"/>
    <property type="evidence" value="ECO:0007669"/>
    <property type="project" value="UniProtKB-KW"/>
</dbReference>
<evidence type="ECO:0000313" key="3">
    <source>
        <dbReference type="Proteomes" id="UP000711407"/>
    </source>
</evidence>
<dbReference type="AlphaFoldDB" id="A0A4Q0U8L7"/>
<dbReference type="InterPro" id="IPR052710">
    <property type="entry name" value="CAAX_protease"/>
</dbReference>
<evidence type="ECO:0000313" key="2">
    <source>
        <dbReference type="EMBL" id="HJE40123.1"/>
    </source>
</evidence>
<keyword evidence="2" id="KW-0482">Metalloprotease</keyword>
<reference evidence="2" key="1">
    <citation type="journal article" date="2021" name="PeerJ">
        <title>Extensive microbial diversity within the chicken gut microbiome revealed by metagenomics and culture.</title>
        <authorList>
            <person name="Gilroy R."/>
            <person name="Ravi A."/>
            <person name="Getino M."/>
            <person name="Pursley I."/>
            <person name="Horton D.L."/>
            <person name="Alikhan N.F."/>
            <person name="Baker D."/>
            <person name="Gharbi K."/>
            <person name="Hall N."/>
            <person name="Watson M."/>
            <person name="Adriaenssens E.M."/>
            <person name="Foster-Nyarko E."/>
            <person name="Jarju S."/>
            <person name="Secka A."/>
            <person name="Antonio M."/>
            <person name="Oren A."/>
            <person name="Chaudhuri R.R."/>
            <person name="La Ragione R."/>
            <person name="Hildebrand F."/>
            <person name="Pallen M.J."/>
        </authorList>
    </citation>
    <scope>NUCLEOTIDE SEQUENCE</scope>
    <source>
        <strain evidence="2">4100</strain>
    </source>
</reference>
<evidence type="ECO:0000259" key="1">
    <source>
        <dbReference type="Pfam" id="PF02517"/>
    </source>
</evidence>
<feature type="domain" description="CAAX prenyl protease 2/Lysostaphin resistance protein A-like" evidence="1">
    <location>
        <begin position="145"/>
        <end position="233"/>
    </location>
</feature>
<sequence>MAEMKMKFSQRLLAFIFVTMIGLLVAAVLSSIVMMQGQTQATLHIATLINDIIMFVIPPVICALLYSSRPADYLCISTRPDQTRLLLAIAAMICSIPMMNMIIEWNESLSLPSSMAGIESWMRESEQRAGDTINILMGGDTAGSLAMSILTVGVLAGFSEELFFRGGLQRLLVSGNINPHIAIWLTAFIFSAIHLQFFGFFPRLLLGAFFGYMLHWTKNLWVPIACHILNNTIVATVTWMTARGAVASADINEIGTLSSANQFLWVTVSIATTAMLLASLKRSCR</sequence>
<dbReference type="PANTHER" id="PTHR36435:SF1">
    <property type="entry name" value="CAAX AMINO TERMINAL PROTEASE FAMILY PROTEIN"/>
    <property type="match status" value="1"/>
</dbReference>
<keyword evidence="2" id="KW-0378">Hydrolase</keyword>
<dbReference type="EMBL" id="DYXT01000057">
    <property type="protein sequence ID" value="HJE40123.1"/>
    <property type="molecule type" value="Genomic_DNA"/>
</dbReference>
<comment type="caution">
    <text evidence="2">The sequence shown here is derived from an EMBL/GenBank/DDBJ whole genome shotgun (WGS) entry which is preliminary data.</text>
</comment>
<dbReference type="GO" id="GO:0004175">
    <property type="term" value="F:endopeptidase activity"/>
    <property type="evidence" value="ECO:0007669"/>
    <property type="project" value="UniProtKB-ARBA"/>
</dbReference>
<dbReference type="Pfam" id="PF02517">
    <property type="entry name" value="Rce1-like"/>
    <property type="match status" value="1"/>
</dbReference>
<dbReference type="GO" id="GO:0080120">
    <property type="term" value="P:CAAX-box protein maturation"/>
    <property type="evidence" value="ECO:0007669"/>
    <property type="project" value="UniProtKB-ARBA"/>
</dbReference>
<accession>A0A4Q0U8L7</accession>
<proteinExistence type="predicted"/>
<dbReference type="InterPro" id="IPR003675">
    <property type="entry name" value="Rce1/LyrA-like_dom"/>
</dbReference>
<reference evidence="2" key="2">
    <citation type="submission" date="2021-09" db="EMBL/GenBank/DDBJ databases">
        <authorList>
            <person name="Gilroy R."/>
        </authorList>
    </citation>
    <scope>NUCLEOTIDE SEQUENCE</scope>
    <source>
        <strain evidence="2">4100</strain>
    </source>
</reference>
<protein>
    <submittedName>
        <fullName evidence="2">CPBP family intramembrane metalloprotease</fullName>
    </submittedName>
</protein>
<organism evidence="2 3">
    <name type="scientific">Candidatus Amulumruptor caecigallinarius</name>
    <dbReference type="NCBI Taxonomy" id="2109911"/>
    <lineage>
        <taxon>Bacteria</taxon>
        <taxon>Pseudomonadati</taxon>
        <taxon>Bacteroidota</taxon>
        <taxon>Bacteroidia</taxon>
        <taxon>Bacteroidales</taxon>
        <taxon>Muribaculaceae</taxon>
        <taxon>Candidatus Amulumruptor</taxon>
    </lineage>
</organism>
<name>A0A4Q0U8L7_9BACT</name>